<organism evidence="2">
    <name type="scientific">freshwater metagenome</name>
    <dbReference type="NCBI Taxonomy" id="449393"/>
    <lineage>
        <taxon>unclassified sequences</taxon>
        <taxon>metagenomes</taxon>
        <taxon>ecological metagenomes</taxon>
    </lineage>
</organism>
<protein>
    <submittedName>
        <fullName evidence="2">Unannotated protein</fullName>
    </submittedName>
</protein>
<proteinExistence type="predicted"/>
<feature type="compositionally biased region" description="Basic and acidic residues" evidence="1">
    <location>
        <begin position="196"/>
        <end position="217"/>
    </location>
</feature>
<feature type="compositionally biased region" description="Basic and acidic residues" evidence="1">
    <location>
        <begin position="90"/>
        <end position="100"/>
    </location>
</feature>
<feature type="region of interest" description="Disordered" evidence="1">
    <location>
        <begin position="1"/>
        <end position="224"/>
    </location>
</feature>
<accession>A0A6J6T834</accession>
<reference evidence="2" key="1">
    <citation type="submission" date="2020-05" db="EMBL/GenBank/DDBJ databases">
        <authorList>
            <person name="Chiriac C."/>
            <person name="Salcher M."/>
            <person name="Ghai R."/>
            <person name="Kavagutti S V."/>
        </authorList>
    </citation>
    <scope>NUCLEOTIDE SEQUENCE</scope>
</reference>
<evidence type="ECO:0000256" key="1">
    <source>
        <dbReference type="SAM" id="MobiDB-lite"/>
    </source>
</evidence>
<feature type="compositionally biased region" description="Low complexity" evidence="1">
    <location>
        <begin position="290"/>
        <end position="300"/>
    </location>
</feature>
<feature type="compositionally biased region" description="Basic residues" evidence="1">
    <location>
        <begin position="246"/>
        <end position="260"/>
    </location>
</feature>
<name>A0A6J6T834_9ZZZZ</name>
<evidence type="ECO:0000313" key="2">
    <source>
        <dbReference type="EMBL" id="CAB4743290.1"/>
    </source>
</evidence>
<dbReference type="AlphaFoldDB" id="A0A6J6T834"/>
<sequence>MAGAHRRQASQSAVGLRRAARPAQRAPEPVERDRQRDSDHRCPLHACQGGRPVPLQRGVGRQDRRRSGADMARTGTRLHDARALRRGRRDHPLEWPDQCHRHDRRAGVGGRQLPRHQATGTRSLRCAGDGPTVPRCGVSARGRQRGPQWPGGWRGTVPPPRCRQDPLHRQRWHGPQGARLGARTPHARRSRTRWQVSEHHLRRCEPRRSAATHDRCGRQPQRTGMPAWHPCARAAVVLRRGGPARGCRRRRTRGRRPAHGRHPDGAGCQRRVMRSDHGNDPTCHHRRARATGCRRATPPR</sequence>
<dbReference type="EMBL" id="CAEZYF010000028">
    <property type="protein sequence ID" value="CAB4743290.1"/>
    <property type="molecule type" value="Genomic_DNA"/>
</dbReference>
<feature type="compositionally biased region" description="Basic and acidic residues" evidence="1">
    <location>
        <begin position="273"/>
        <end position="283"/>
    </location>
</feature>
<feature type="region of interest" description="Disordered" evidence="1">
    <location>
        <begin position="242"/>
        <end position="300"/>
    </location>
</feature>
<gene>
    <name evidence="2" type="ORF">UFOPK2656_03056</name>
</gene>
<feature type="compositionally biased region" description="Basic and acidic residues" evidence="1">
    <location>
        <begin position="28"/>
        <end position="42"/>
    </location>
</feature>